<dbReference type="AlphaFoldDB" id="C8PH63"/>
<organism evidence="3 4">
    <name type="scientific">Campylobacter gracilis RM3268</name>
    <dbReference type="NCBI Taxonomy" id="553220"/>
    <lineage>
        <taxon>Bacteria</taxon>
        <taxon>Pseudomonadati</taxon>
        <taxon>Campylobacterota</taxon>
        <taxon>Epsilonproteobacteria</taxon>
        <taxon>Campylobacterales</taxon>
        <taxon>Campylobacteraceae</taxon>
        <taxon>Campylobacter</taxon>
    </lineage>
</organism>
<keyword evidence="2" id="KW-0472">Membrane</keyword>
<name>C8PH63_9BACT</name>
<evidence type="ECO:0000313" key="3">
    <source>
        <dbReference type="EMBL" id="EEV17884.1"/>
    </source>
</evidence>
<accession>C8PH63</accession>
<comment type="caution">
    <text evidence="3">The sequence shown here is derived from an EMBL/GenBank/DDBJ whole genome shotgun (WGS) entry which is preliminary data.</text>
</comment>
<feature type="transmembrane region" description="Helical" evidence="2">
    <location>
        <begin position="129"/>
        <end position="153"/>
    </location>
</feature>
<protein>
    <submittedName>
        <fullName evidence="3">Uncharacterized protein</fullName>
    </submittedName>
</protein>
<feature type="compositionally biased region" description="Basic and acidic residues" evidence="1">
    <location>
        <begin position="49"/>
        <end position="60"/>
    </location>
</feature>
<keyword evidence="2" id="KW-0812">Transmembrane</keyword>
<gene>
    <name evidence="3" type="ORF">CAMGR0001_2251</name>
</gene>
<evidence type="ECO:0000256" key="1">
    <source>
        <dbReference type="SAM" id="MobiDB-lite"/>
    </source>
</evidence>
<evidence type="ECO:0000256" key="2">
    <source>
        <dbReference type="SAM" id="Phobius"/>
    </source>
</evidence>
<feature type="transmembrane region" description="Helical" evidence="2">
    <location>
        <begin position="392"/>
        <end position="408"/>
    </location>
</feature>
<feature type="transmembrane region" description="Helical" evidence="2">
    <location>
        <begin position="360"/>
        <end position="380"/>
    </location>
</feature>
<dbReference type="EMBL" id="ACYG01000022">
    <property type="protein sequence ID" value="EEV17884.1"/>
    <property type="molecule type" value="Genomic_DNA"/>
</dbReference>
<dbReference type="STRING" id="824.CGRAC_2033"/>
<dbReference type="Proteomes" id="UP000005709">
    <property type="component" value="Unassembled WGS sequence"/>
</dbReference>
<feature type="region of interest" description="Disordered" evidence="1">
    <location>
        <begin position="49"/>
        <end position="100"/>
    </location>
</feature>
<evidence type="ECO:0000313" key="4">
    <source>
        <dbReference type="Proteomes" id="UP000005709"/>
    </source>
</evidence>
<feature type="transmembrane region" description="Helical" evidence="2">
    <location>
        <begin position="159"/>
        <end position="178"/>
    </location>
</feature>
<sequence length="409" mass="43829">MCFTGILDLKRDGLYLPIREGDELAVIYEASSSNSSREALRGLNSDREALSGENSAERPNCEISSSGNSTTANSNRDAYSDTAASARQNSTASDLSDKDRSGINSAASPLDFVNLSLGAQRWKDAGSTALAAIFAAFGVALAAMSIYCIIFIFDAKAPAGLLALLILAPFAYCSFRFMRRDWRAAKFGRIFAALAHSKEPKRSGEAEGYASGVRVLQSDDVYYYGFALDGLYLSGDSKRRIVSDALRVDQNLAELADGENCMKFKNLNAEDSANSASVKNFAKSANSTSSANSTNAANSINSARSAEVAAPAKAKDAPQSFELQNGDILRARYKDYRISGLWNQSRGMKLGDTRSGLRRVIDFIASVALQIGLRLGGTLVLTRLGDHIGGDFGNALSFIGFLLLLSLML</sequence>
<reference evidence="3 4" key="1">
    <citation type="submission" date="2009-07" db="EMBL/GenBank/DDBJ databases">
        <authorList>
            <person name="Madupu R."/>
            <person name="Sebastian Y."/>
            <person name="Durkin A.S."/>
            <person name="Torralba M."/>
            <person name="Methe B."/>
            <person name="Sutton G.G."/>
            <person name="Strausberg R.L."/>
            <person name="Nelson K.E."/>
        </authorList>
    </citation>
    <scope>NUCLEOTIDE SEQUENCE [LARGE SCALE GENOMIC DNA]</scope>
    <source>
        <strain evidence="3 4">RM3268</strain>
    </source>
</reference>
<feature type="compositionally biased region" description="Low complexity" evidence="1">
    <location>
        <begin position="64"/>
        <end position="75"/>
    </location>
</feature>
<keyword evidence="4" id="KW-1185">Reference proteome</keyword>
<keyword evidence="2" id="KW-1133">Transmembrane helix</keyword>
<proteinExistence type="predicted"/>
<feature type="compositionally biased region" description="Polar residues" evidence="1">
    <location>
        <begin position="82"/>
        <end position="94"/>
    </location>
</feature>